<protein>
    <submittedName>
        <fullName evidence="2">Uncharacterized protein</fullName>
    </submittedName>
</protein>
<evidence type="ECO:0000256" key="1">
    <source>
        <dbReference type="SAM" id="MobiDB-lite"/>
    </source>
</evidence>
<sequence length="229" mass="23748">MAPTPAPTAPPTTNPTGPANDPTTAPVCIPAATPPTPVTAPTPAPMAMSLPSFDVFPLLKMIRLNKSIMDLPHFYSLRPHDTVIGSAFVKCSKKPNHIFFSVSSSVLLELSPTTAPTPAPTNPPTRVPGGPAIDPTVAPAPPPINAPMAIFLPLFDVLPLLKTIKAKSYFDAKSPTTAPTPAPTNPPTTVPTGPATNVPMMAPVPPPDTAPMAVFSASFGVFGLWELIT</sequence>
<evidence type="ECO:0000313" key="2">
    <source>
        <dbReference type="EnsemblMetazoa" id="Aqu2.1.21156_001"/>
    </source>
</evidence>
<feature type="compositionally biased region" description="Pro residues" evidence="1">
    <location>
        <begin position="1"/>
        <end position="13"/>
    </location>
</feature>
<feature type="region of interest" description="Disordered" evidence="1">
    <location>
        <begin position="1"/>
        <end position="26"/>
    </location>
</feature>
<feature type="compositionally biased region" description="Low complexity" evidence="1">
    <location>
        <begin position="14"/>
        <end position="26"/>
    </location>
</feature>
<organism evidence="2">
    <name type="scientific">Amphimedon queenslandica</name>
    <name type="common">Sponge</name>
    <dbReference type="NCBI Taxonomy" id="400682"/>
    <lineage>
        <taxon>Eukaryota</taxon>
        <taxon>Metazoa</taxon>
        <taxon>Porifera</taxon>
        <taxon>Demospongiae</taxon>
        <taxon>Heteroscleromorpha</taxon>
        <taxon>Haplosclerida</taxon>
        <taxon>Niphatidae</taxon>
        <taxon>Amphimedon</taxon>
    </lineage>
</organism>
<dbReference type="AlphaFoldDB" id="A0A1X7U050"/>
<dbReference type="InParanoid" id="A0A1X7U050"/>
<dbReference type="EnsemblMetazoa" id="Aqu2.1.21156_001">
    <property type="protein sequence ID" value="Aqu2.1.21156_001"/>
    <property type="gene ID" value="Aqu2.1.21156"/>
</dbReference>
<reference evidence="2" key="1">
    <citation type="submission" date="2017-05" db="UniProtKB">
        <authorList>
            <consortium name="EnsemblMetazoa"/>
        </authorList>
    </citation>
    <scope>IDENTIFICATION</scope>
</reference>
<accession>A0A1X7U050</accession>
<name>A0A1X7U050_AMPQE</name>
<proteinExistence type="predicted"/>